<keyword evidence="1" id="KW-1133">Transmembrane helix</keyword>
<reference evidence="2 3" key="1">
    <citation type="journal article" date="2015" name="Nat. Commun.">
        <title>Lucilia cuprina genome unlocks parasitic fly biology to underpin future interventions.</title>
        <authorList>
            <person name="Anstead C.A."/>
            <person name="Korhonen P.K."/>
            <person name="Young N.D."/>
            <person name="Hall R.S."/>
            <person name="Jex A.R."/>
            <person name="Murali S.C."/>
            <person name="Hughes D.S."/>
            <person name="Lee S.F."/>
            <person name="Perry T."/>
            <person name="Stroehlein A.J."/>
            <person name="Ansell B.R."/>
            <person name="Breugelmans B."/>
            <person name="Hofmann A."/>
            <person name="Qu J."/>
            <person name="Dugan S."/>
            <person name="Lee S.L."/>
            <person name="Chao H."/>
            <person name="Dinh H."/>
            <person name="Han Y."/>
            <person name="Doddapaneni H.V."/>
            <person name="Worley K.C."/>
            <person name="Muzny D.M."/>
            <person name="Ioannidis P."/>
            <person name="Waterhouse R.M."/>
            <person name="Zdobnov E.M."/>
            <person name="James P.J."/>
            <person name="Bagnall N.H."/>
            <person name="Kotze A.C."/>
            <person name="Gibbs R.A."/>
            <person name="Richards S."/>
            <person name="Batterham P."/>
            <person name="Gasser R.B."/>
        </authorList>
    </citation>
    <scope>NUCLEOTIDE SEQUENCE [LARGE SCALE GENOMIC DNA]</scope>
    <source>
        <strain evidence="2 3">LS</strain>
        <tissue evidence="2">Full body</tissue>
    </source>
</reference>
<dbReference type="AlphaFoldDB" id="A0A0L0CQ96"/>
<dbReference type="OrthoDB" id="10057873at2759"/>
<comment type="caution">
    <text evidence="2">The sequence shown here is derived from an EMBL/GenBank/DDBJ whole genome shotgun (WGS) entry which is preliminary data.</text>
</comment>
<evidence type="ECO:0008006" key="4">
    <source>
        <dbReference type="Google" id="ProtNLM"/>
    </source>
</evidence>
<dbReference type="EMBL" id="JRES01000067">
    <property type="protein sequence ID" value="KNC34406.1"/>
    <property type="molecule type" value="Genomic_DNA"/>
</dbReference>
<keyword evidence="1" id="KW-0812">Transmembrane</keyword>
<feature type="transmembrane region" description="Helical" evidence="1">
    <location>
        <begin position="13"/>
        <end position="31"/>
    </location>
</feature>
<sequence length="206" mass="23240">MGPVAEAVDFLQFFGYFVPAMVSFGIMRLGNFKFLAKVSAKIFLVAAISVPEIKLTFLKDLLETATTQSKDDVKKMFNNYVIKCGKVPDTETRVLPEKQKSLFLDFKEESVGKMLVYTVQCVSNDSGNYLQETILNLTERDTTTNCFKTHTPIKNVFLKYNNPLPSSAPVERLFSLAGIVNILRRQKLTDANFEMLVTVQTKNLCI</sequence>
<accession>A0A0L0CQ96</accession>
<proteinExistence type="predicted"/>
<organism evidence="2 3">
    <name type="scientific">Lucilia cuprina</name>
    <name type="common">Green bottle fly</name>
    <name type="synonym">Australian sheep blowfly</name>
    <dbReference type="NCBI Taxonomy" id="7375"/>
    <lineage>
        <taxon>Eukaryota</taxon>
        <taxon>Metazoa</taxon>
        <taxon>Ecdysozoa</taxon>
        <taxon>Arthropoda</taxon>
        <taxon>Hexapoda</taxon>
        <taxon>Insecta</taxon>
        <taxon>Pterygota</taxon>
        <taxon>Neoptera</taxon>
        <taxon>Endopterygota</taxon>
        <taxon>Diptera</taxon>
        <taxon>Brachycera</taxon>
        <taxon>Muscomorpha</taxon>
        <taxon>Oestroidea</taxon>
        <taxon>Calliphoridae</taxon>
        <taxon>Luciliinae</taxon>
        <taxon>Lucilia</taxon>
    </lineage>
</organism>
<protein>
    <recommendedName>
        <fullName evidence="4">HAT C-terminal dimerisation domain-containing protein</fullName>
    </recommendedName>
</protein>
<gene>
    <name evidence="2" type="ORF">FF38_00738</name>
</gene>
<evidence type="ECO:0000256" key="1">
    <source>
        <dbReference type="SAM" id="Phobius"/>
    </source>
</evidence>
<evidence type="ECO:0000313" key="3">
    <source>
        <dbReference type="Proteomes" id="UP000037069"/>
    </source>
</evidence>
<evidence type="ECO:0000313" key="2">
    <source>
        <dbReference type="EMBL" id="KNC34406.1"/>
    </source>
</evidence>
<dbReference type="Proteomes" id="UP000037069">
    <property type="component" value="Unassembled WGS sequence"/>
</dbReference>
<keyword evidence="3" id="KW-1185">Reference proteome</keyword>
<keyword evidence="1" id="KW-0472">Membrane</keyword>
<name>A0A0L0CQ96_LUCCU</name>